<dbReference type="InterPro" id="IPR003960">
    <property type="entry name" value="ATPase_AAA_CS"/>
</dbReference>
<evidence type="ECO:0000313" key="15">
    <source>
        <dbReference type="EMBL" id="KAF9782156.1"/>
    </source>
</evidence>
<dbReference type="Pfam" id="PF00004">
    <property type="entry name" value="AAA"/>
    <property type="match status" value="1"/>
</dbReference>
<dbReference type="Proteomes" id="UP000736335">
    <property type="component" value="Unassembled WGS sequence"/>
</dbReference>
<dbReference type="SMART" id="SM00382">
    <property type="entry name" value="AAA"/>
    <property type="match status" value="1"/>
</dbReference>
<dbReference type="InterPro" id="IPR027417">
    <property type="entry name" value="P-loop_NTPase"/>
</dbReference>
<evidence type="ECO:0000256" key="5">
    <source>
        <dbReference type="ARBA" id="ARBA00022792"/>
    </source>
</evidence>
<evidence type="ECO:0000256" key="10">
    <source>
        <dbReference type="ARBA" id="ARBA00023136"/>
    </source>
</evidence>
<dbReference type="InterPro" id="IPR050747">
    <property type="entry name" value="Mitochondrial_chaperone_BCS1"/>
</dbReference>
<dbReference type="GO" id="GO:0016887">
    <property type="term" value="F:ATP hydrolysis activity"/>
    <property type="evidence" value="ECO:0007669"/>
    <property type="project" value="InterPro"/>
</dbReference>
<keyword evidence="4 12" id="KW-0547">Nucleotide-binding</keyword>
<evidence type="ECO:0000256" key="4">
    <source>
        <dbReference type="ARBA" id="ARBA00022741"/>
    </source>
</evidence>
<evidence type="ECO:0000256" key="3">
    <source>
        <dbReference type="ARBA" id="ARBA00022692"/>
    </source>
</evidence>
<accession>A0A9P6HB46</accession>
<dbReference type="Gene3D" id="3.40.50.300">
    <property type="entry name" value="P-loop containing nucleotide triphosphate hydrolases"/>
    <property type="match status" value="1"/>
</dbReference>
<comment type="subcellular location">
    <subcellularLocation>
        <location evidence="1">Mitochondrion inner membrane</location>
        <topology evidence="1">Single-pass membrane protein</topology>
    </subcellularLocation>
</comment>
<proteinExistence type="inferred from homology"/>
<dbReference type="GO" id="GO:0005524">
    <property type="term" value="F:ATP binding"/>
    <property type="evidence" value="ECO:0007669"/>
    <property type="project" value="UniProtKB-KW"/>
</dbReference>
<evidence type="ECO:0000259" key="13">
    <source>
        <dbReference type="SMART" id="SM00382"/>
    </source>
</evidence>
<keyword evidence="8" id="KW-1133">Transmembrane helix</keyword>
<keyword evidence="16" id="KW-1185">Reference proteome</keyword>
<keyword evidence="9" id="KW-0496">Mitochondrion</keyword>
<evidence type="ECO:0000313" key="16">
    <source>
        <dbReference type="Proteomes" id="UP000736335"/>
    </source>
</evidence>
<dbReference type="SMART" id="SM01024">
    <property type="entry name" value="BCS1_N"/>
    <property type="match status" value="1"/>
</dbReference>
<keyword evidence="10" id="KW-0472">Membrane</keyword>
<dbReference type="Pfam" id="PF08740">
    <property type="entry name" value="BCS1_N"/>
    <property type="match status" value="1"/>
</dbReference>
<dbReference type="PROSITE" id="PS00674">
    <property type="entry name" value="AAA"/>
    <property type="match status" value="1"/>
</dbReference>
<dbReference type="InterPro" id="IPR057495">
    <property type="entry name" value="AAA_lid_BCS1"/>
</dbReference>
<comment type="similarity">
    <text evidence="2">Belongs to the AAA ATPase family. BCS1 subfamily.</text>
</comment>
<evidence type="ECO:0000256" key="11">
    <source>
        <dbReference type="ARBA" id="ARBA00048778"/>
    </source>
</evidence>
<dbReference type="InterPro" id="IPR003959">
    <property type="entry name" value="ATPase_AAA_core"/>
</dbReference>
<gene>
    <name evidence="15" type="ORF">BJ322DRAFT_198938</name>
</gene>
<name>A0A9P6HB46_9AGAM</name>
<organism evidence="15 16">
    <name type="scientific">Thelephora terrestris</name>
    <dbReference type="NCBI Taxonomy" id="56493"/>
    <lineage>
        <taxon>Eukaryota</taxon>
        <taxon>Fungi</taxon>
        <taxon>Dikarya</taxon>
        <taxon>Basidiomycota</taxon>
        <taxon>Agaricomycotina</taxon>
        <taxon>Agaricomycetes</taxon>
        <taxon>Thelephorales</taxon>
        <taxon>Thelephoraceae</taxon>
        <taxon>Thelephora</taxon>
    </lineage>
</organism>
<evidence type="ECO:0000256" key="1">
    <source>
        <dbReference type="ARBA" id="ARBA00004434"/>
    </source>
</evidence>
<reference evidence="15" key="1">
    <citation type="journal article" date="2020" name="Nat. Commun.">
        <title>Large-scale genome sequencing of mycorrhizal fungi provides insights into the early evolution of symbiotic traits.</title>
        <authorList>
            <person name="Miyauchi S."/>
            <person name="Kiss E."/>
            <person name="Kuo A."/>
            <person name="Drula E."/>
            <person name="Kohler A."/>
            <person name="Sanchez-Garcia M."/>
            <person name="Morin E."/>
            <person name="Andreopoulos B."/>
            <person name="Barry K.W."/>
            <person name="Bonito G."/>
            <person name="Buee M."/>
            <person name="Carver A."/>
            <person name="Chen C."/>
            <person name="Cichocki N."/>
            <person name="Clum A."/>
            <person name="Culley D."/>
            <person name="Crous P.W."/>
            <person name="Fauchery L."/>
            <person name="Girlanda M."/>
            <person name="Hayes R.D."/>
            <person name="Keri Z."/>
            <person name="LaButti K."/>
            <person name="Lipzen A."/>
            <person name="Lombard V."/>
            <person name="Magnuson J."/>
            <person name="Maillard F."/>
            <person name="Murat C."/>
            <person name="Nolan M."/>
            <person name="Ohm R.A."/>
            <person name="Pangilinan J."/>
            <person name="Pereira M.F."/>
            <person name="Perotto S."/>
            <person name="Peter M."/>
            <person name="Pfister S."/>
            <person name="Riley R."/>
            <person name="Sitrit Y."/>
            <person name="Stielow J.B."/>
            <person name="Szollosi G."/>
            <person name="Zifcakova L."/>
            <person name="Stursova M."/>
            <person name="Spatafora J.W."/>
            <person name="Tedersoo L."/>
            <person name="Vaario L.M."/>
            <person name="Yamada A."/>
            <person name="Yan M."/>
            <person name="Wang P."/>
            <person name="Xu J."/>
            <person name="Bruns T."/>
            <person name="Baldrian P."/>
            <person name="Vilgalys R."/>
            <person name="Dunand C."/>
            <person name="Henrissat B."/>
            <person name="Grigoriev I.V."/>
            <person name="Hibbett D."/>
            <person name="Nagy L.G."/>
            <person name="Martin F.M."/>
        </authorList>
    </citation>
    <scope>NUCLEOTIDE SEQUENCE</scope>
    <source>
        <strain evidence="15">UH-Tt-Lm1</strain>
    </source>
</reference>
<evidence type="ECO:0000256" key="12">
    <source>
        <dbReference type="RuleBase" id="RU003651"/>
    </source>
</evidence>
<keyword evidence="6 15" id="KW-0378">Hydrolase</keyword>
<dbReference type="EMBL" id="WIUZ02000012">
    <property type="protein sequence ID" value="KAF9782156.1"/>
    <property type="molecule type" value="Genomic_DNA"/>
</dbReference>
<reference evidence="15" key="2">
    <citation type="submission" date="2020-11" db="EMBL/GenBank/DDBJ databases">
        <authorList>
            <consortium name="DOE Joint Genome Institute"/>
            <person name="Kuo A."/>
            <person name="Miyauchi S."/>
            <person name="Kiss E."/>
            <person name="Drula E."/>
            <person name="Kohler A."/>
            <person name="Sanchez-Garcia M."/>
            <person name="Andreopoulos B."/>
            <person name="Barry K.W."/>
            <person name="Bonito G."/>
            <person name="Buee M."/>
            <person name="Carver A."/>
            <person name="Chen C."/>
            <person name="Cichocki N."/>
            <person name="Clum A."/>
            <person name="Culley D."/>
            <person name="Crous P.W."/>
            <person name="Fauchery L."/>
            <person name="Girlanda M."/>
            <person name="Hayes R."/>
            <person name="Keri Z."/>
            <person name="Labutti K."/>
            <person name="Lipzen A."/>
            <person name="Lombard V."/>
            <person name="Magnuson J."/>
            <person name="Maillard F."/>
            <person name="Morin E."/>
            <person name="Murat C."/>
            <person name="Nolan M."/>
            <person name="Ohm R."/>
            <person name="Pangilinan J."/>
            <person name="Pereira M."/>
            <person name="Perotto S."/>
            <person name="Peter M."/>
            <person name="Riley R."/>
            <person name="Sitrit Y."/>
            <person name="Stielow B."/>
            <person name="Szollosi G."/>
            <person name="Zifcakova L."/>
            <person name="Stursova M."/>
            <person name="Spatafora J.W."/>
            <person name="Tedersoo L."/>
            <person name="Vaario L.-M."/>
            <person name="Yamada A."/>
            <person name="Yan M."/>
            <person name="Wang P."/>
            <person name="Xu J."/>
            <person name="Bruns T."/>
            <person name="Baldrian P."/>
            <person name="Vilgalys R."/>
            <person name="Henrissat B."/>
            <person name="Grigoriev I.V."/>
            <person name="Hibbett D."/>
            <person name="Nagy L.G."/>
            <person name="Martin F.M."/>
        </authorList>
    </citation>
    <scope>NUCLEOTIDE SEQUENCE</scope>
    <source>
        <strain evidence="15">UH-Tt-Lm1</strain>
    </source>
</reference>
<dbReference type="InterPro" id="IPR014851">
    <property type="entry name" value="BCS1_N"/>
</dbReference>
<evidence type="ECO:0000256" key="6">
    <source>
        <dbReference type="ARBA" id="ARBA00022801"/>
    </source>
</evidence>
<sequence length="521" mass="58622">MDPFLTADVLSDWLKLILISNFLNAQVLWLVFSYVWTTLIRRFCTTVEFDEFDSTFSWINVWLAQRPEWYTARDLSITTRSFGLETGASRQYGEYHDGSRCSEDLKVRKQPSFFVTASFWYKGHYLRATRTRSQGTAHVGLQTLKIQIYGHNPKVVDGLLADAERCWKEAKSEQVTIYSSTTMNQWHQVASRPKRPLHSIILDRGIKEDLLSDARTFLGSRSWYSERGIPFRRGYLLYGVPGSGKTSLIHSLAGELGLDVYMISLSRAGLDDSTLQELISYLPERCIALMEDIDAAFHHDVNREPPSADPSHGSFPGAGTGVRSRGVTLSGLLNAIDGVAAHEGRLLFATTNHYESLDPALRRPGRMDRHIEFKLASRYQVKEMFRRFYASGNSASLPLCPEKSAPLYTDEETETNSVENWSPNSTAVSLIDGDVPISRTVSSESSDPDQPEVWQPISLYEQARKFASLVPGRFISMAELQGYLMLHRSDPLSAIAGARRFIADKGNRGELIPDRVSSKVV</sequence>
<evidence type="ECO:0000256" key="8">
    <source>
        <dbReference type="ARBA" id="ARBA00022989"/>
    </source>
</evidence>
<dbReference type="PANTHER" id="PTHR23070">
    <property type="entry name" value="BCS1 AAA-TYPE ATPASE"/>
    <property type="match status" value="1"/>
</dbReference>
<evidence type="ECO:0000256" key="9">
    <source>
        <dbReference type="ARBA" id="ARBA00023128"/>
    </source>
</evidence>
<dbReference type="SUPFAM" id="SSF52540">
    <property type="entry name" value="P-loop containing nucleoside triphosphate hydrolases"/>
    <property type="match status" value="1"/>
</dbReference>
<protein>
    <submittedName>
        <fullName evidence="15">P-loop containing nucleoside triphosphate hydrolase protein</fullName>
    </submittedName>
</protein>
<keyword evidence="7 12" id="KW-0067">ATP-binding</keyword>
<dbReference type="AlphaFoldDB" id="A0A9P6HB46"/>
<dbReference type="OrthoDB" id="10251412at2759"/>
<keyword evidence="3" id="KW-0812">Transmembrane</keyword>
<dbReference type="InterPro" id="IPR003593">
    <property type="entry name" value="AAA+_ATPase"/>
</dbReference>
<evidence type="ECO:0000256" key="7">
    <source>
        <dbReference type="ARBA" id="ARBA00022840"/>
    </source>
</evidence>
<evidence type="ECO:0000256" key="2">
    <source>
        <dbReference type="ARBA" id="ARBA00007448"/>
    </source>
</evidence>
<comment type="caution">
    <text evidence="15">The sequence shown here is derived from an EMBL/GenBank/DDBJ whole genome shotgun (WGS) entry which is preliminary data.</text>
</comment>
<feature type="domain" description="BCS1 N-terminal" evidence="14">
    <location>
        <begin position="22"/>
        <end position="200"/>
    </location>
</feature>
<dbReference type="GO" id="GO:0005743">
    <property type="term" value="C:mitochondrial inner membrane"/>
    <property type="evidence" value="ECO:0007669"/>
    <property type="project" value="UniProtKB-SubCell"/>
</dbReference>
<dbReference type="Pfam" id="PF25426">
    <property type="entry name" value="AAA_lid_BCS1"/>
    <property type="match status" value="1"/>
</dbReference>
<feature type="domain" description="AAA+ ATPase" evidence="13">
    <location>
        <begin position="231"/>
        <end position="377"/>
    </location>
</feature>
<evidence type="ECO:0000259" key="14">
    <source>
        <dbReference type="SMART" id="SM01024"/>
    </source>
</evidence>
<comment type="catalytic activity">
    <reaction evidence="11">
        <text>ATP + H2O = ADP + phosphate + H(+)</text>
        <dbReference type="Rhea" id="RHEA:13065"/>
        <dbReference type="ChEBI" id="CHEBI:15377"/>
        <dbReference type="ChEBI" id="CHEBI:15378"/>
        <dbReference type="ChEBI" id="CHEBI:30616"/>
        <dbReference type="ChEBI" id="CHEBI:43474"/>
        <dbReference type="ChEBI" id="CHEBI:456216"/>
    </reaction>
    <physiologicalReaction direction="left-to-right" evidence="11">
        <dbReference type="Rhea" id="RHEA:13066"/>
    </physiologicalReaction>
</comment>
<keyword evidence="5" id="KW-0999">Mitochondrion inner membrane</keyword>